<name>A0A9Q0NTX4_SALVM</name>
<dbReference type="AlphaFoldDB" id="A0A9Q0NTX4"/>
<evidence type="ECO:0000313" key="3">
    <source>
        <dbReference type="Proteomes" id="UP001151529"/>
    </source>
</evidence>
<sequence length="116" mass="13204">MKNQEIEETGDTRTGNQKDFYQTCGGRNLYTQTDALEHVSLAHRALHPGLEQKLGYEDTHNHHEDSKEHEQTKLQRTQHYRENLVKITFSDTLIIRAAERISSGKSSVGIIQSKGA</sequence>
<dbReference type="Proteomes" id="UP001151529">
    <property type="component" value="Chromosome 14"/>
</dbReference>
<organism evidence="2 3">
    <name type="scientific">Salix viminalis</name>
    <name type="common">Common osier</name>
    <name type="synonym">Basket willow</name>
    <dbReference type="NCBI Taxonomy" id="40686"/>
    <lineage>
        <taxon>Eukaryota</taxon>
        <taxon>Viridiplantae</taxon>
        <taxon>Streptophyta</taxon>
        <taxon>Embryophyta</taxon>
        <taxon>Tracheophyta</taxon>
        <taxon>Spermatophyta</taxon>
        <taxon>Magnoliopsida</taxon>
        <taxon>eudicotyledons</taxon>
        <taxon>Gunneridae</taxon>
        <taxon>Pentapetalae</taxon>
        <taxon>rosids</taxon>
        <taxon>fabids</taxon>
        <taxon>Malpighiales</taxon>
        <taxon>Salicaceae</taxon>
        <taxon>Saliceae</taxon>
        <taxon>Salix</taxon>
    </lineage>
</organism>
<reference evidence="2" key="1">
    <citation type="submission" date="2022-11" db="EMBL/GenBank/DDBJ databases">
        <authorList>
            <person name="Hyden B.L."/>
            <person name="Feng K."/>
            <person name="Yates T."/>
            <person name="Jawdy S."/>
            <person name="Smart L.B."/>
            <person name="Muchero W."/>
        </authorList>
    </citation>
    <scope>NUCLEOTIDE SEQUENCE</scope>
    <source>
        <tissue evidence="2">Shoot tip</tissue>
    </source>
</reference>
<evidence type="ECO:0000313" key="2">
    <source>
        <dbReference type="EMBL" id="KAJ6675794.1"/>
    </source>
</evidence>
<evidence type="ECO:0000256" key="1">
    <source>
        <dbReference type="SAM" id="MobiDB-lite"/>
    </source>
</evidence>
<accession>A0A9Q0NTX4</accession>
<gene>
    <name evidence="2" type="ORF">OIU85_011900</name>
</gene>
<protein>
    <submittedName>
        <fullName evidence="2">Uncharacterized protein</fullName>
    </submittedName>
</protein>
<comment type="caution">
    <text evidence="2">The sequence shown here is derived from an EMBL/GenBank/DDBJ whole genome shotgun (WGS) entry which is preliminary data.</text>
</comment>
<feature type="compositionally biased region" description="Basic and acidic residues" evidence="1">
    <location>
        <begin position="54"/>
        <end position="77"/>
    </location>
</feature>
<reference evidence="2" key="2">
    <citation type="journal article" date="2023" name="Int. J. Mol. Sci.">
        <title>De Novo Assembly and Annotation of 11 Diverse Shrub Willow (Salix) Genomes Reveals Novel Gene Organization in Sex-Linked Regions.</title>
        <authorList>
            <person name="Hyden B."/>
            <person name="Feng K."/>
            <person name="Yates T.B."/>
            <person name="Jawdy S."/>
            <person name="Cereghino C."/>
            <person name="Smart L.B."/>
            <person name="Muchero W."/>
        </authorList>
    </citation>
    <scope>NUCLEOTIDE SEQUENCE [LARGE SCALE GENOMIC DNA]</scope>
    <source>
        <tissue evidence="2">Shoot tip</tissue>
    </source>
</reference>
<dbReference type="EMBL" id="JAPFFL010000016">
    <property type="protein sequence ID" value="KAJ6675794.1"/>
    <property type="molecule type" value="Genomic_DNA"/>
</dbReference>
<keyword evidence="3" id="KW-1185">Reference proteome</keyword>
<feature type="region of interest" description="Disordered" evidence="1">
    <location>
        <begin position="51"/>
        <end position="77"/>
    </location>
</feature>
<proteinExistence type="predicted"/>